<keyword evidence="2" id="KW-1185">Reference proteome</keyword>
<sequence length="27" mass="2956">MVKREILSQRASRIIASTAGKQLEAAQ</sequence>
<name>A0A834TYK5_9FABA</name>
<accession>A0A834TYK5</accession>
<dbReference type="AlphaFoldDB" id="A0A834TYK5"/>
<organism evidence="1 2">
    <name type="scientific">Senna tora</name>
    <dbReference type="NCBI Taxonomy" id="362788"/>
    <lineage>
        <taxon>Eukaryota</taxon>
        <taxon>Viridiplantae</taxon>
        <taxon>Streptophyta</taxon>
        <taxon>Embryophyta</taxon>
        <taxon>Tracheophyta</taxon>
        <taxon>Spermatophyta</taxon>
        <taxon>Magnoliopsida</taxon>
        <taxon>eudicotyledons</taxon>
        <taxon>Gunneridae</taxon>
        <taxon>Pentapetalae</taxon>
        <taxon>rosids</taxon>
        <taxon>fabids</taxon>
        <taxon>Fabales</taxon>
        <taxon>Fabaceae</taxon>
        <taxon>Caesalpinioideae</taxon>
        <taxon>Cassia clade</taxon>
        <taxon>Senna</taxon>
    </lineage>
</organism>
<gene>
    <name evidence="1" type="ORF">G2W53_017498</name>
</gene>
<dbReference type="Proteomes" id="UP000634136">
    <property type="component" value="Unassembled WGS sequence"/>
</dbReference>
<dbReference type="EMBL" id="JAAIUW010000006">
    <property type="protein sequence ID" value="KAF7826334.1"/>
    <property type="molecule type" value="Genomic_DNA"/>
</dbReference>
<evidence type="ECO:0000313" key="1">
    <source>
        <dbReference type="EMBL" id="KAF7826334.1"/>
    </source>
</evidence>
<comment type="caution">
    <text evidence="1">The sequence shown here is derived from an EMBL/GenBank/DDBJ whole genome shotgun (WGS) entry which is preliminary data.</text>
</comment>
<proteinExistence type="predicted"/>
<protein>
    <submittedName>
        <fullName evidence="1">Uncharacterized protein</fullName>
    </submittedName>
</protein>
<reference evidence="1" key="1">
    <citation type="submission" date="2020-09" db="EMBL/GenBank/DDBJ databases">
        <title>Genome-Enabled Discovery of Anthraquinone Biosynthesis in Senna tora.</title>
        <authorList>
            <person name="Kang S.-H."/>
            <person name="Pandey R.P."/>
            <person name="Lee C.-M."/>
            <person name="Sim J.-S."/>
            <person name="Jeong J.-T."/>
            <person name="Choi B.-S."/>
            <person name="Jung M."/>
            <person name="Ginzburg D."/>
            <person name="Zhao K."/>
            <person name="Won S.Y."/>
            <person name="Oh T.-J."/>
            <person name="Yu Y."/>
            <person name="Kim N.-H."/>
            <person name="Lee O.R."/>
            <person name="Lee T.-H."/>
            <person name="Bashyal P."/>
            <person name="Kim T.-S."/>
            <person name="Lee W.-H."/>
            <person name="Kawkins C."/>
            <person name="Kim C.-K."/>
            <person name="Kim J.S."/>
            <person name="Ahn B.O."/>
            <person name="Rhee S.Y."/>
            <person name="Sohng J.K."/>
        </authorList>
    </citation>
    <scope>NUCLEOTIDE SEQUENCE</scope>
    <source>
        <tissue evidence="1">Leaf</tissue>
    </source>
</reference>
<evidence type="ECO:0000313" key="2">
    <source>
        <dbReference type="Proteomes" id="UP000634136"/>
    </source>
</evidence>